<feature type="compositionally biased region" description="Pro residues" evidence="1">
    <location>
        <begin position="1"/>
        <end position="10"/>
    </location>
</feature>
<dbReference type="OrthoDB" id="10658775at2759"/>
<dbReference type="Proteomes" id="UP000029665">
    <property type="component" value="Unassembled WGS sequence"/>
</dbReference>
<name>A0A060S7H1_PYCCI</name>
<feature type="compositionally biased region" description="Basic residues" evidence="1">
    <location>
        <begin position="265"/>
        <end position="276"/>
    </location>
</feature>
<feature type="region of interest" description="Disordered" evidence="1">
    <location>
        <begin position="129"/>
        <end position="354"/>
    </location>
</feature>
<dbReference type="EMBL" id="CCBP010000011">
    <property type="protein sequence ID" value="CDO68318.1"/>
    <property type="molecule type" value="Genomic_DNA"/>
</dbReference>
<feature type="region of interest" description="Disordered" evidence="1">
    <location>
        <begin position="1"/>
        <end position="28"/>
    </location>
</feature>
<feature type="region of interest" description="Disordered" evidence="1">
    <location>
        <begin position="46"/>
        <end position="109"/>
    </location>
</feature>
<evidence type="ECO:0000256" key="1">
    <source>
        <dbReference type="SAM" id="MobiDB-lite"/>
    </source>
</evidence>
<feature type="compositionally biased region" description="Polar residues" evidence="1">
    <location>
        <begin position="187"/>
        <end position="210"/>
    </location>
</feature>
<keyword evidence="3" id="KW-1185">Reference proteome</keyword>
<feature type="compositionally biased region" description="Low complexity" evidence="1">
    <location>
        <begin position="216"/>
        <end position="227"/>
    </location>
</feature>
<gene>
    <name evidence="2" type="ORF">BN946_scf184799.g45</name>
</gene>
<dbReference type="AlphaFoldDB" id="A0A060S7H1"/>
<protein>
    <submittedName>
        <fullName evidence="2">Uncharacterized protein</fullName>
    </submittedName>
</protein>
<accession>A0A060S7H1</accession>
<reference evidence="2" key="1">
    <citation type="submission" date="2014-01" db="EMBL/GenBank/DDBJ databases">
        <title>The genome of the white-rot fungus Pycnoporus cinnabarinus: a basidiomycete model with a versatile arsenal for lignocellulosic biomass breakdown.</title>
        <authorList>
            <person name="Levasseur A."/>
            <person name="Lomascolo A."/>
            <person name="Ruiz-Duenas F.J."/>
            <person name="Uzan E."/>
            <person name="Piumi F."/>
            <person name="Kues U."/>
            <person name="Ram A.F.J."/>
            <person name="Murat C."/>
            <person name="Haon M."/>
            <person name="Benoit I."/>
            <person name="Arfi Y."/>
            <person name="Chevret D."/>
            <person name="Drula E."/>
            <person name="Kwon M.J."/>
            <person name="Gouret P."/>
            <person name="Lesage-Meessen L."/>
            <person name="Lombard V."/>
            <person name="Mariette J."/>
            <person name="Noirot C."/>
            <person name="Park J."/>
            <person name="Patyshakuliyeva A."/>
            <person name="Wieneger R.A.B."/>
            <person name="Wosten H.A.B."/>
            <person name="Martin F."/>
            <person name="Coutinho P.M."/>
            <person name="de Vries R."/>
            <person name="Martinez A.T."/>
            <person name="Klopp C."/>
            <person name="Pontarotti P."/>
            <person name="Henrissat B."/>
            <person name="Record E."/>
        </authorList>
    </citation>
    <scope>NUCLEOTIDE SEQUENCE [LARGE SCALE GENOMIC DNA]</scope>
    <source>
        <strain evidence="2">BRFM137</strain>
    </source>
</reference>
<proteinExistence type="predicted"/>
<comment type="caution">
    <text evidence="2">The sequence shown here is derived from an EMBL/GenBank/DDBJ whole genome shotgun (WGS) entry which is preliminary data.</text>
</comment>
<evidence type="ECO:0000313" key="3">
    <source>
        <dbReference type="Proteomes" id="UP000029665"/>
    </source>
</evidence>
<evidence type="ECO:0000313" key="2">
    <source>
        <dbReference type="EMBL" id="CDO68318.1"/>
    </source>
</evidence>
<sequence length="354" mass="37159">MLYRAPPPWSALPTSPAAKSAPRTGRAQSTAFYLADADPALLFPDEVASAGVTPQPSRPTPAPVSSNSRRGLPDSVFDTYSQPASTPAARAPPAVGKPQHAVGDAAPADQARRSMLALSSIQSMISIVQKRANESSKKDGTPNAGGKGGNPVVPGRANPFARRASGSGVQATIPAKRKAAEVRDEASSTAAGSKTPATAALPSSSKQIPQSDRAARASPAATAGSSRHSAEQPQSDAKVAMEGSPLPSKKLRPITSLTVPEWPSAHHKPLSHHKPKPLPAVPAKQTTLKVARRPDLPGDELQGKRKASTPVLKTPKLEMTNIDKSAKAKRTTTKSREKVAKKGGNFDWKEWERR</sequence>
<feature type="compositionally biased region" description="Low complexity" evidence="1">
    <location>
        <begin position="83"/>
        <end position="94"/>
    </location>
</feature>
<dbReference type="HOGENOM" id="CLU_783337_0_0_1"/>
<feature type="compositionally biased region" description="Basic and acidic residues" evidence="1">
    <location>
        <begin position="131"/>
        <end position="140"/>
    </location>
</feature>
<organism evidence="2 3">
    <name type="scientific">Pycnoporus cinnabarinus</name>
    <name type="common">Cinnabar-red polypore</name>
    <name type="synonym">Trametes cinnabarina</name>
    <dbReference type="NCBI Taxonomy" id="5643"/>
    <lineage>
        <taxon>Eukaryota</taxon>
        <taxon>Fungi</taxon>
        <taxon>Dikarya</taxon>
        <taxon>Basidiomycota</taxon>
        <taxon>Agaricomycotina</taxon>
        <taxon>Agaricomycetes</taxon>
        <taxon>Polyporales</taxon>
        <taxon>Polyporaceae</taxon>
        <taxon>Trametes</taxon>
    </lineage>
</organism>